<dbReference type="Pfam" id="PF14231">
    <property type="entry name" value="GXWXG"/>
    <property type="match status" value="1"/>
</dbReference>
<dbReference type="RefSeq" id="WP_269286942.1">
    <property type="nucleotide sequence ID" value="NZ_JAPVOI010000006.1"/>
</dbReference>
<comment type="caution">
    <text evidence="3">The sequence shown here is derived from an EMBL/GenBank/DDBJ whole genome shotgun (WGS) entry which is preliminary data.</text>
</comment>
<evidence type="ECO:0000259" key="2">
    <source>
        <dbReference type="Pfam" id="PF14232"/>
    </source>
</evidence>
<accession>A0ABT4KQC9</accession>
<evidence type="ECO:0000259" key="1">
    <source>
        <dbReference type="Pfam" id="PF14231"/>
    </source>
</evidence>
<keyword evidence="4" id="KW-1185">Reference proteome</keyword>
<dbReference type="Proteomes" id="UP001079430">
    <property type="component" value="Unassembled WGS sequence"/>
</dbReference>
<dbReference type="Pfam" id="PF14232">
    <property type="entry name" value="DUF4334"/>
    <property type="match status" value="1"/>
</dbReference>
<dbReference type="Gene3D" id="2.40.128.580">
    <property type="entry name" value="GXWXG domain"/>
    <property type="match status" value="1"/>
</dbReference>
<evidence type="ECO:0000313" key="4">
    <source>
        <dbReference type="Proteomes" id="UP001079430"/>
    </source>
</evidence>
<evidence type="ECO:0000313" key="3">
    <source>
        <dbReference type="EMBL" id="MCZ4094178.1"/>
    </source>
</evidence>
<gene>
    <name evidence="3" type="ORF">O3W52_31155</name>
</gene>
<proteinExistence type="predicted"/>
<feature type="domain" description="GXWXG" evidence="1">
    <location>
        <begin position="10"/>
        <end position="64"/>
    </location>
</feature>
<reference evidence="3" key="1">
    <citation type="submission" date="2022-10" db="EMBL/GenBank/DDBJ databases">
        <title>Whole genome sequencing of three plant growth promoting bacteria isolated from Vachellia tortilis subsp. raddiana in Morocco.</title>
        <authorList>
            <person name="Hnini M."/>
            <person name="Zouagui R."/>
            <person name="Zouagui H."/>
            <person name="Chemao Elfihri M.-W."/>
            <person name="Ibrahimi A."/>
            <person name="Sbabou L."/>
            <person name="Aurag J."/>
        </authorList>
    </citation>
    <scope>NUCLEOTIDE SEQUENCE</scope>
    <source>
        <strain evidence="3">LMR678</strain>
    </source>
</reference>
<name>A0ABT4KQC9_9HYPH</name>
<dbReference type="InterPro" id="IPR025951">
    <property type="entry name" value="GXWXG_dom"/>
</dbReference>
<feature type="domain" description="DUF4334" evidence="2">
    <location>
        <begin position="111"/>
        <end position="163"/>
    </location>
</feature>
<dbReference type="EMBL" id="JAPVOI010000006">
    <property type="protein sequence ID" value="MCZ4094178.1"/>
    <property type="molecule type" value="Genomic_DNA"/>
</dbReference>
<protein>
    <submittedName>
        <fullName evidence="3">GXWXG domain-containing protein</fullName>
    </submittedName>
</protein>
<organism evidence="3 4">
    <name type="scientific">Sinorhizobium psoraleae</name>
    <dbReference type="NCBI Taxonomy" id="520838"/>
    <lineage>
        <taxon>Bacteria</taxon>
        <taxon>Pseudomonadati</taxon>
        <taxon>Pseudomonadota</taxon>
        <taxon>Alphaproteobacteria</taxon>
        <taxon>Hyphomicrobiales</taxon>
        <taxon>Rhizobiaceae</taxon>
        <taxon>Sinorhizobium/Ensifer group</taxon>
        <taxon>Sinorhizobium</taxon>
    </lineage>
</organism>
<sequence length="182" mass="20734">MGSQHEALAYFDSLDAVPVTEMVGLWKGRGIATGHPLDGVLENLGWFGKRFRPDMRADALLFNTYGNRLVPIDPSPIPLQLAFRFHRLGRTSAARNLFSHLVKHLRARGPTAILRTSRFRDRTSAAMLYDRKPIIDHFRRIGPERVLGLMAVEGDDRCFFFQLDHVNDPDPSLRYDYSAARL</sequence>
<dbReference type="InterPro" id="IPR025568">
    <property type="entry name" value="DUF4334"/>
</dbReference>